<dbReference type="RefSeq" id="WP_245840845.1">
    <property type="nucleotide sequence ID" value="NZ_PDJC01000001.1"/>
</dbReference>
<protein>
    <submittedName>
        <fullName evidence="5">GntR family transcriptional regulator</fullName>
    </submittedName>
</protein>
<dbReference type="InterPro" id="IPR008920">
    <property type="entry name" value="TF_FadR/GntR_C"/>
</dbReference>
<evidence type="ECO:0000313" key="6">
    <source>
        <dbReference type="Proteomes" id="UP000226079"/>
    </source>
</evidence>
<dbReference type="PROSITE" id="PS50949">
    <property type="entry name" value="HTH_GNTR"/>
    <property type="match status" value="1"/>
</dbReference>
<dbReference type="Gene3D" id="1.20.120.530">
    <property type="entry name" value="GntR ligand-binding domain-like"/>
    <property type="match status" value="1"/>
</dbReference>
<dbReference type="PRINTS" id="PR00035">
    <property type="entry name" value="HTHGNTR"/>
</dbReference>
<dbReference type="Pfam" id="PF07729">
    <property type="entry name" value="FCD"/>
    <property type="match status" value="1"/>
</dbReference>
<evidence type="ECO:0000259" key="4">
    <source>
        <dbReference type="PROSITE" id="PS50949"/>
    </source>
</evidence>
<reference evidence="5 6" key="1">
    <citation type="submission" date="2017-10" db="EMBL/GenBank/DDBJ databases">
        <title>Sequencing the genomes of 1000 actinobacteria strains.</title>
        <authorList>
            <person name="Klenk H.-P."/>
        </authorList>
    </citation>
    <scope>NUCLEOTIDE SEQUENCE [LARGE SCALE GENOMIC DNA]</scope>
    <source>
        <strain evidence="5 6">DSM 15597</strain>
    </source>
</reference>
<evidence type="ECO:0000256" key="1">
    <source>
        <dbReference type="ARBA" id="ARBA00023015"/>
    </source>
</evidence>
<dbReference type="EMBL" id="PDJC01000001">
    <property type="protein sequence ID" value="PFG17103.1"/>
    <property type="molecule type" value="Genomic_DNA"/>
</dbReference>
<dbReference type="Proteomes" id="UP000226079">
    <property type="component" value="Unassembled WGS sequence"/>
</dbReference>
<dbReference type="PANTHER" id="PTHR43537">
    <property type="entry name" value="TRANSCRIPTIONAL REGULATOR, GNTR FAMILY"/>
    <property type="match status" value="1"/>
</dbReference>
<dbReference type="AlphaFoldDB" id="A0A2A9CRR5"/>
<dbReference type="SUPFAM" id="SSF46785">
    <property type="entry name" value="Winged helix' DNA-binding domain"/>
    <property type="match status" value="1"/>
</dbReference>
<dbReference type="SMART" id="SM00345">
    <property type="entry name" value="HTH_GNTR"/>
    <property type="match status" value="1"/>
</dbReference>
<dbReference type="Pfam" id="PF00392">
    <property type="entry name" value="GntR"/>
    <property type="match status" value="1"/>
</dbReference>
<keyword evidence="3" id="KW-0804">Transcription</keyword>
<name>A0A2A9CRR5_9ACTN</name>
<dbReference type="InterPro" id="IPR036388">
    <property type="entry name" value="WH-like_DNA-bd_sf"/>
</dbReference>
<dbReference type="GO" id="GO:0003700">
    <property type="term" value="F:DNA-binding transcription factor activity"/>
    <property type="evidence" value="ECO:0007669"/>
    <property type="project" value="InterPro"/>
</dbReference>
<gene>
    <name evidence="5" type="ORF">ATK74_1664</name>
</gene>
<dbReference type="SMART" id="SM00895">
    <property type="entry name" value="FCD"/>
    <property type="match status" value="1"/>
</dbReference>
<dbReference type="PANTHER" id="PTHR43537:SF24">
    <property type="entry name" value="GLUCONATE OPERON TRANSCRIPTIONAL REPRESSOR"/>
    <property type="match status" value="1"/>
</dbReference>
<dbReference type="InterPro" id="IPR036390">
    <property type="entry name" value="WH_DNA-bd_sf"/>
</dbReference>
<dbReference type="InterPro" id="IPR000524">
    <property type="entry name" value="Tscrpt_reg_HTH_GntR"/>
</dbReference>
<keyword evidence="1" id="KW-0805">Transcription regulation</keyword>
<keyword evidence="2" id="KW-0238">DNA-binding</keyword>
<dbReference type="InterPro" id="IPR011711">
    <property type="entry name" value="GntR_C"/>
</dbReference>
<sequence length="236" mass="25715">MSTDDERPGLHTYQIVLRHIEAGILSGEHRVGDQLPTERDLAAELSVSRSAVREAMRVLQTQGLITSSTGPGRGTRIAPARGDALARLFQLHLSLSTAADADLTETRIALERSSAALAAQRADSEALQRLEELVEAMNDVEAIDDFNSLDTEMHVLIARISGAELTADLTVGLREAVRERIRASSKALPDWTAHRDQLIDEHRQIVAAITGRDPAAAANLVEHHIRRAYRTLGIAS</sequence>
<keyword evidence="6" id="KW-1185">Reference proteome</keyword>
<comment type="caution">
    <text evidence="5">The sequence shown here is derived from an EMBL/GenBank/DDBJ whole genome shotgun (WGS) entry which is preliminary data.</text>
</comment>
<feature type="domain" description="HTH gntR-type" evidence="4">
    <location>
        <begin position="10"/>
        <end position="80"/>
    </location>
</feature>
<dbReference type="SUPFAM" id="SSF48008">
    <property type="entry name" value="GntR ligand-binding domain-like"/>
    <property type="match status" value="1"/>
</dbReference>
<evidence type="ECO:0000313" key="5">
    <source>
        <dbReference type="EMBL" id="PFG17103.1"/>
    </source>
</evidence>
<proteinExistence type="predicted"/>
<dbReference type="Gene3D" id="1.10.10.10">
    <property type="entry name" value="Winged helix-like DNA-binding domain superfamily/Winged helix DNA-binding domain"/>
    <property type="match status" value="1"/>
</dbReference>
<evidence type="ECO:0000256" key="2">
    <source>
        <dbReference type="ARBA" id="ARBA00023125"/>
    </source>
</evidence>
<accession>A0A2A9CRR5</accession>
<evidence type="ECO:0000256" key="3">
    <source>
        <dbReference type="ARBA" id="ARBA00023163"/>
    </source>
</evidence>
<organism evidence="5 6">
    <name type="scientific">Propionicimonas paludicola</name>
    <dbReference type="NCBI Taxonomy" id="185243"/>
    <lineage>
        <taxon>Bacteria</taxon>
        <taxon>Bacillati</taxon>
        <taxon>Actinomycetota</taxon>
        <taxon>Actinomycetes</taxon>
        <taxon>Propionibacteriales</taxon>
        <taxon>Nocardioidaceae</taxon>
        <taxon>Propionicimonas</taxon>
    </lineage>
</organism>
<dbReference type="GO" id="GO:0003677">
    <property type="term" value="F:DNA binding"/>
    <property type="evidence" value="ECO:0007669"/>
    <property type="project" value="UniProtKB-KW"/>
</dbReference>
<dbReference type="CDD" id="cd07377">
    <property type="entry name" value="WHTH_GntR"/>
    <property type="match status" value="1"/>
</dbReference>